<sequence>MCITIFLRIVILSKPVHDIVHIKIMFQSVLYAAVCVVLHLVASQYVKPNYQHEERIKSLANQIERVVESEAMKIALAKDAMEETVNDAVESIEEQLVKLHQIADAIRLKNLNKSCLQTTVLISNINLDPLRACNYSSRFEALNQVVGNAATLYATLKNVTQTCESDNCENQLLDGVERSISELSKSVNESLEQISSSYLGCIQEELAAIDKTLNEIGHQAQQCV</sequence>
<dbReference type="AlphaFoldDB" id="A0A653DQG8"/>
<name>A0A653DQG8_CALMS</name>
<reference evidence="1 2" key="1">
    <citation type="submission" date="2019-01" db="EMBL/GenBank/DDBJ databases">
        <authorList>
            <person name="Sayadi A."/>
        </authorList>
    </citation>
    <scope>NUCLEOTIDE SEQUENCE [LARGE SCALE GENOMIC DNA]</scope>
</reference>
<evidence type="ECO:0000313" key="2">
    <source>
        <dbReference type="Proteomes" id="UP000410492"/>
    </source>
</evidence>
<dbReference type="Proteomes" id="UP000410492">
    <property type="component" value="Unassembled WGS sequence"/>
</dbReference>
<organism evidence="1 2">
    <name type="scientific">Callosobruchus maculatus</name>
    <name type="common">Southern cowpea weevil</name>
    <name type="synonym">Pulse bruchid</name>
    <dbReference type="NCBI Taxonomy" id="64391"/>
    <lineage>
        <taxon>Eukaryota</taxon>
        <taxon>Metazoa</taxon>
        <taxon>Ecdysozoa</taxon>
        <taxon>Arthropoda</taxon>
        <taxon>Hexapoda</taxon>
        <taxon>Insecta</taxon>
        <taxon>Pterygota</taxon>
        <taxon>Neoptera</taxon>
        <taxon>Endopterygota</taxon>
        <taxon>Coleoptera</taxon>
        <taxon>Polyphaga</taxon>
        <taxon>Cucujiformia</taxon>
        <taxon>Chrysomeloidea</taxon>
        <taxon>Chrysomelidae</taxon>
        <taxon>Bruchinae</taxon>
        <taxon>Bruchini</taxon>
        <taxon>Callosobruchus</taxon>
    </lineage>
</organism>
<gene>
    <name evidence="1" type="ORF">CALMAC_LOCUS19562</name>
</gene>
<accession>A0A653DQG8</accession>
<dbReference type="EMBL" id="CAACVG010013876">
    <property type="protein sequence ID" value="VEN62458.1"/>
    <property type="molecule type" value="Genomic_DNA"/>
</dbReference>
<evidence type="ECO:0000313" key="1">
    <source>
        <dbReference type="EMBL" id="VEN62458.1"/>
    </source>
</evidence>
<dbReference type="OrthoDB" id="6742266at2759"/>
<keyword evidence="2" id="KW-1185">Reference proteome</keyword>
<proteinExistence type="predicted"/>
<protein>
    <submittedName>
        <fullName evidence="1">Uncharacterized protein</fullName>
    </submittedName>
</protein>